<evidence type="ECO:0000313" key="1">
    <source>
        <dbReference type="Proteomes" id="UP000887579"/>
    </source>
</evidence>
<reference evidence="2" key="1">
    <citation type="submission" date="2022-11" db="UniProtKB">
        <authorList>
            <consortium name="WormBaseParasite"/>
        </authorList>
    </citation>
    <scope>IDENTIFICATION</scope>
</reference>
<dbReference type="WBParaSite" id="ES5_v2.g13882.t1">
    <property type="protein sequence ID" value="ES5_v2.g13882.t1"/>
    <property type="gene ID" value="ES5_v2.g13882"/>
</dbReference>
<accession>A0AC34F9T3</accession>
<proteinExistence type="predicted"/>
<protein>
    <submittedName>
        <fullName evidence="2">Metalloendopeptidase</fullName>
    </submittedName>
</protein>
<sequence length="291" mass="33526">MMFSYYWVYLLLSLSFSTIKRGNGRFLEKKAATQVEIDTKLQTFMKNYVSNNDSQNFIYGIKTQLCDYRKHAHHDMSKISTLNREKAYNFAKLLKNQRKDDGEEPFEDIGDINRGLENVLYDGDIILTKDQSKALNNRQRQKRQAGDIILTKDQSKALNNHQRQKRQAVSIPAMLWPKSEPIPFYIDSSIDANTSKLIKSAIDFWQSNTCLNFIENSSAPTRIKFYKGTGCSSFVGRVAGEQSISLGSRCNYFGIISHEIAHSLGIFHYQSRTDRDAYIDILWNNVPSSWE</sequence>
<name>A0AC34F9T3_9BILA</name>
<organism evidence="1 2">
    <name type="scientific">Panagrolaimus sp. ES5</name>
    <dbReference type="NCBI Taxonomy" id="591445"/>
    <lineage>
        <taxon>Eukaryota</taxon>
        <taxon>Metazoa</taxon>
        <taxon>Ecdysozoa</taxon>
        <taxon>Nematoda</taxon>
        <taxon>Chromadorea</taxon>
        <taxon>Rhabditida</taxon>
        <taxon>Tylenchina</taxon>
        <taxon>Panagrolaimomorpha</taxon>
        <taxon>Panagrolaimoidea</taxon>
        <taxon>Panagrolaimidae</taxon>
        <taxon>Panagrolaimus</taxon>
    </lineage>
</organism>
<evidence type="ECO:0000313" key="2">
    <source>
        <dbReference type="WBParaSite" id="ES5_v2.g13882.t1"/>
    </source>
</evidence>
<dbReference type="Proteomes" id="UP000887579">
    <property type="component" value="Unplaced"/>
</dbReference>